<dbReference type="Proteomes" id="UP001271648">
    <property type="component" value="Unassembled WGS sequence"/>
</dbReference>
<dbReference type="SUPFAM" id="SSF63411">
    <property type="entry name" value="LuxS/MPP-like metallohydrolase"/>
    <property type="match status" value="2"/>
</dbReference>
<dbReference type="Gene3D" id="3.30.830.10">
    <property type="entry name" value="Metalloenzyme, LuxS/M16 peptidase-like"/>
    <property type="match status" value="2"/>
</dbReference>
<feature type="domain" description="Peptidase M16 C-terminal" evidence="2">
    <location>
        <begin position="182"/>
        <end position="362"/>
    </location>
</feature>
<dbReference type="InterPro" id="IPR011249">
    <property type="entry name" value="Metalloenz_LuxS/M16"/>
</dbReference>
<dbReference type="Pfam" id="PF05193">
    <property type="entry name" value="Peptidase_M16_C"/>
    <property type="match status" value="1"/>
</dbReference>
<dbReference type="GO" id="GO:0046872">
    <property type="term" value="F:metal ion binding"/>
    <property type="evidence" value="ECO:0007669"/>
    <property type="project" value="InterPro"/>
</dbReference>
<keyword evidence="4" id="KW-1185">Reference proteome</keyword>
<evidence type="ECO:0000259" key="2">
    <source>
        <dbReference type="Pfam" id="PF05193"/>
    </source>
</evidence>
<evidence type="ECO:0000313" key="3">
    <source>
        <dbReference type="EMBL" id="MDW0115671.1"/>
    </source>
</evidence>
<name>A0AAW9A7P8_9BACL</name>
<dbReference type="InterPro" id="IPR050361">
    <property type="entry name" value="MPP/UQCRC_Complex"/>
</dbReference>
<reference evidence="3 4" key="1">
    <citation type="submission" date="2023-06" db="EMBL/GenBank/DDBJ databases">
        <title>Sporosarcina sp. nov., isolated from Korean traditional fermented seafood 'Jeotgal'.</title>
        <authorList>
            <person name="Yang A.I."/>
            <person name="Shin N.-R."/>
        </authorList>
    </citation>
    <scope>NUCLEOTIDE SEQUENCE [LARGE SCALE GENOMIC DNA]</scope>
    <source>
        <strain evidence="3 4">KCTC43456</strain>
    </source>
</reference>
<evidence type="ECO:0000259" key="1">
    <source>
        <dbReference type="Pfam" id="PF00675"/>
    </source>
</evidence>
<dbReference type="NCBIfam" id="NF047421">
    <property type="entry name" value="YfmH_fam"/>
    <property type="match status" value="1"/>
</dbReference>
<dbReference type="InterPro" id="IPR011765">
    <property type="entry name" value="Pept_M16_N"/>
</dbReference>
<organism evidence="3 4">
    <name type="scientific">Sporosarcina thermotolerans</name>
    <dbReference type="NCBI Taxonomy" id="633404"/>
    <lineage>
        <taxon>Bacteria</taxon>
        <taxon>Bacillati</taxon>
        <taxon>Bacillota</taxon>
        <taxon>Bacilli</taxon>
        <taxon>Bacillales</taxon>
        <taxon>Caryophanaceae</taxon>
        <taxon>Sporosarcina</taxon>
    </lineage>
</organism>
<evidence type="ECO:0000313" key="4">
    <source>
        <dbReference type="Proteomes" id="UP001271648"/>
    </source>
</evidence>
<proteinExistence type="predicted"/>
<protein>
    <submittedName>
        <fullName evidence="3">Pitrilysin family protein</fullName>
    </submittedName>
</protein>
<dbReference type="RefSeq" id="WP_317940086.1">
    <property type="nucleotide sequence ID" value="NZ_JAUBDJ010000001.1"/>
</dbReference>
<dbReference type="EMBL" id="JAUBDJ010000001">
    <property type="protein sequence ID" value="MDW0115671.1"/>
    <property type="molecule type" value="Genomic_DNA"/>
</dbReference>
<dbReference type="Pfam" id="PF00675">
    <property type="entry name" value="Peptidase_M16"/>
    <property type="match status" value="1"/>
</dbReference>
<dbReference type="AlphaFoldDB" id="A0AAW9A7P8"/>
<comment type="caution">
    <text evidence="3">The sequence shown here is derived from an EMBL/GenBank/DDBJ whole genome shotgun (WGS) entry which is preliminary data.</text>
</comment>
<accession>A0AAW9A7P8</accession>
<sequence length="432" mass="50151">MEKISFDNLQETLFHEKLDNGLSVYILPKRGFSKTYVTFTTKYGSIDRTFIPRGKKDFVTVPDGIAHFLEHKMFDKKEGDVFQKFGVLGASANAFTSFTRTSYLFSTTENLYENTKVLLDFVQEPYFTKEKVEKEKGIIAQEITMYDDNPDWRNYFGTIESLYKEHPVRIDIAGTIETIEEITAEHLYECYETFYHPSNMAVFVIGAVDPEEMMNFIKEDQKGKEFSEPEEITREFPKEPLEATTEKTVLEMDVQRPKFNFGMKCNRTDLKGDEMIRQDLAVHLVLDILFGRTSEFYTKAYNDNLIDETYNYDFTLEKGFGFAMVESDTENPTDLEAVIRKTLSSQVENWTVTEADLERARKRRIGQFMRSLNSIEFISNQFTTYNFNDMNLFDVVPTLEKMTIDHLKDAFSTISDLNSHTVMTIVPGAKEN</sequence>
<gene>
    <name evidence="3" type="ORF">QTL97_01805</name>
</gene>
<dbReference type="PANTHER" id="PTHR11851:SF134">
    <property type="entry name" value="ZINC-DEPENDENT PROTEASE"/>
    <property type="match status" value="1"/>
</dbReference>
<dbReference type="PANTHER" id="PTHR11851">
    <property type="entry name" value="METALLOPROTEASE"/>
    <property type="match status" value="1"/>
</dbReference>
<dbReference type="InterPro" id="IPR007863">
    <property type="entry name" value="Peptidase_M16_C"/>
</dbReference>
<feature type="domain" description="Peptidase M16 N-terminal" evidence="1">
    <location>
        <begin position="64"/>
        <end position="151"/>
    </location>
</feature>